<dbReference type="Pfam" id="PF01593">
    <property type="entry name" value="Amino_oxidase"/>
    <property type="match status" value="1"/>
</dbReference>
<evidence type="ECO:0000313" key="3">
    <source>
        <dbReference type="EMBL" id="NCU50521.1"/>
    </source>
</evidence>
<dbReference type="Gene3D" id="3.50.50.60">
    <property type="entry name" value="FAD/NAD(P)-binding domain"/>
    <property type="match status" value="1"/>
</dbReference>
<evidence type="ECO:0000259" key="2">
    <source>
        <dbReference type="Pfam" id="PF01593"/>
    </source>
</evidence>
<dbReference type="Proteomes" id="UP000699985">
    <property type="component" value="Unassembled WGS sequence"/>
</dbReference>
<dbReference type="GO" id="GO:0016491">
    <property type="term" value="F:oxidoreductase activity"/>
    <property type="evidence" value="ECO:0007669"/>
    <property type="project" value="InterPro"/>
</dbReference>
<feature type="non-terminal residue" evidence="3">
    <location>
        <position position="286"/>
    </location>
</feature>
<dbReference type="AlphaFoldDB" id="A0A966LW71"/>
<gene>
    <name evidence="3" type="ORF">EBX29_01940</name>
</gene>
<dbReference type="InterPro" id="IPR036188">
    <property type="entry name" value="FAD/NAD-bd_sf"/>
</dbReference>
<accession>A0A966LW71</accession>
<dbReference type="PANTHER" id="PTHR43734:SF4">
    <property type="entry name" value="AMINE OXIDASE DOMAIN-CONTAINING PROTEIN"/>
    <property type="match status" value="1"/>
</dbReference>
<evidence type="ECO:0000256" key="1">
    <source>
        <dbReference type="ARBA" id="ARBA00006046"/>
    </source>
</evidence>
<name>A0A966LW71_9PROT</name>
<dbReference type="InterPro" id="IPR002937">
    <property type="entry name" value="Amino_oxidase"/>
</dbReference>
<comment type="similarity">
    <text evidence="1">Belongs to the carotenoid/retinoid oxidoreductase family.</text>
</comment>
<evidence type="ECO:0000313" key="4">
    <source>
        <dbReference type="Proteomes" id="UP000699985"/>
    </source>
</evidence>
<sequence>MNLYGLPSDVIADCIEGFVKRHTRIKDPQNFHRWVLKHFGAAIGKHFFFPYNRKLLSYDLKKVHPAWTGRFVPSTSLQSIVEGCLPYKQNTTAGYNSSFFYPKQGGIERIITSIAKKITQPAHVNHEVVHIDAQSRRVHFANGASTTYTTLISTLPLNRLLGLLKEPAHTNVKQAQRHLLHNSVVNMNLGFDVPLHHDKHWIYFPEEIYPFYRLGFWHNVSASLVPPGHSAVYGEFSYLPQHHSAGTLQRMIDEARSKTLAFLGVGSHHKTVEKILHLEHAYVIYD</sequence>
<feature type="domain" description="Amine oxidase" evidence="2">
    <location>
        <begin position="90"/>
        <end position="229"/>
    </location>
</feature>
<dbReference type="PANTHER" id="PTHR43734">
    <property type="entry name" value="PHYTOENE DESATURASE"/>
    <property type="match status" value="1"/>
</dbReference>
<dbReference type="EMBL" id="RGMI01000067">
    <property type="protein sequence ID" value="NCU50521.1"/>
    <property type="molecule type" value="Genomic_DNA"/>
</dbReference>
<protein>
    <recommendedName>
        <fullName evidence="2">Amine oxidase domain-containing protein</fullName>
    </recommendedName>
</protein>
<comment type="caution">
    <text evidence="3">The sequence shown here is derived from an EMBL/GenBank/DDBJ whole genome shotgun (WGS) entry which is preliminary data.</text>
</comment>
<organism evidence="3 4">
    <name type="scientific">Candidatus Fonsibacter lacus</name>
    <dbReference type="NCBI Taxonomy" id="2576439"/>
    <lineage>
        <taxon>Bacteria</taxon>
        <taxon>Pseudomonadati</taxon>
        <taxon>Pseudomonadota</taxon>
        <taxon>Alphaproteobacteria</taxon>
        <taxon>Candidatus Pelagibacterales</taxon>
        <taxon>Candidatus Pelagibacterales incertae sedis</taxon>
        <taxon>Candidatus Fonsibacter</taxon>
    </lineage>
</organism>
<dbReference type="SUPFAM" id="SSF51905">
    <property type="entry name" value="FAD/NAD(P)-binding domain"/>
    <property type="match status" value="1"/>
</dbReference>
<reference evidence="3" key="1">
    <citation type="submission" date="2018-10" db="EMBL/GenBank/DDBJ databases">
        <title>Iterative Subtractive Binning of Freshwater Chronoseries Metagenomes Recovers Nearly Complete Genomes from over Four Hundred Novel Species.</title>
        <authorList>
            <person name="Rodriguez-R L.M."/>
            <person name="Tsementzi D."/>
            <person name="Luo C."/>
            <person name="Konstantinidis K.T."/>
        </authorList>
    </citation>
    <scope>NUCLEOTIDE SEQUENCE</scope>
    <source>
        <strain evidence="3">WB8_1A_003</strain>
    </source>
</reference>
<proteinExistence type="inferred from homology"/>